<sequence length="130" mass="14938">MAIEELWDDSDLTVSEETSNNMPRQTLNKTRQFDNTMKNNKGKIKSEDLSDYVLKKKSLHHHSSLLDIPIQSFGEEEKRNCEQEEKEEKFLKPAFIRANIEGTASTTKEGAQILSNLRRISSSELLKVIL</sequence>
<feature type="compositionally biased region" description="Acidic residues" evidence="1">
    <location>
        <begin position="1"/>
        <end position="11"/>
    </location>
</feature>
<name>A0AAD1UJF3_EUPCR</name>
<dbReference type="EMBL" id="CAMPGE010009172">
    <property type="protein sequence ID" value="CAI2368045.1"/>
    <property type="molecule type" value="Genomic_DNA"/>
</dbReference>
<keyword evidence="3" id="KW-1185">Reference proteome</keyword>
<evidence type="ECO:0000313" key="2">
    <source>
        <dbReference type="EMBL" id="CAI2368045.1"/>
    </source>
</evidence>
<dbReference type="Proteomes" id="UP001295684">
    <property type="component" value="Unassembled WGS sequence"/>
</dbReference>
<organism evidence="2 3">
    <name type="scientific">Euplotes crassus</name>
    <dbReference type="NCBI Taxonomy" id="5936"/>
    <lineage>
        <taxon>Eukaryota</taxon>
        <taxon>Sar</taxon>
        <taxon>Alveolata</taxon>
        <taxon>Ciliophora</taxon>
        <taxon>Intramacronucleata</taxon>
        <taxon>Spirotrichea</taxon>
        <taxon>Hypotrichia</taxon>
        <taxon>Euplotida</taxon>
        <taxon>Euplotidae</taxon>
        <taxon>Moneuplotes</taxon>
    </lineage>
</organism>
<dbReference type="AlphaFoldDB" id="A0AAD1UJF3"/>
<comment type="caution">
    <text evidence="2">The sequence shown here is derived from an EMBL/GenBank/DDBJ whole genome shotgun (WGS) entry which is preliminary data.</text>
</comment>
<accession>A0AAD1UJF3</accession>
<evidence type="ECO:0000313" key="3">
    <source>
        <dbReference type="Proteomes" id="UP001295684"/>
    </source>
</evidence>
<feature type="compositionally biased region" description="Polar residues" evidence="1">
    <location>
        <begin position="12"/>
        <end position="27"/>
    </location>
</feature>
<gene>
    <name evidence="2" type="ORF">ECRASSUSDP1_LOCUS9334</name>
</gene>
<reference evidence="2" key="1">
    <citation type="submission" date="2023-07" db="EMBL/GenBank/DDBJ databases">
        <authorList>
            <consortium name="AG Swart"/>
            <person name="Singh M."/>
            <person name="Singh A."/>
            <person name="Seah K."/>
            <person name="Emmerich C."/>
        </authorList>
    </citation>
    <scope>NUCLEOTIDE SEQUENCE</scope>
    <source>
        <strain evidence="2">DP1</strain>
    </source>
</reference>
<feature type="region of interest" description="Disordered" evidence="1">
    <location>
        <begin position="1"/>
        <end position="27"/>
    </location>
</feature>
<evidence type="ECO:0000256" key="1">
    <source>
        <dbReference type="SAM" id="MobiDB-lite"/>
    </source>
</evidence>
<protein>
    <submittedName>
        <fullName evidence="2">Uncharacterized protein</fullName>
    </submittedName>
</protein>
<proteinExistence type="predicted"/>